<dbReference type="AlphaFoldDB" id="A0AAI9I332"/>
<evidence type="ECO:0000313" key="2">
    <source>
        <dbReference type="EMBL" id="EMP9434483.1"/>
    </source>
</evidence>
<evidence type="ECO:0000256" key="1">
    <source>
        <dbReference type="SAM" id="SignalP"/>
    </source>
</evidence>
<comment type="caution">
    <text evidence="2">The sequence shown here is derived from an EMBL/GenBank/DDBJ whole genome shotgun (WGS) entry which is preliminary data.</text>
</comment>
<dbReference type="Proteomes" id="UP001495779">
    <property type="component" value="Unassembled WGS sequence"/>
</dbReference>
<evidence type="ECO:0000313" key="4">
    <source>
        <dbReference type="Proteomes" id="UP001495779"/>
    </source>
</evidence>
<reference evidence="2" key="2">
    <citation type="submission" date="2024-02" db="EMBL/GenBank/DDBJ databases">
        <authorList>
            <consortium name="Clinical and Environmental Microbiology Branch: Whole genome sequencing antimicrobial resistance pathogens in the healthcare setting"/>
        </authorList>
    </citation>
    <scope>NUCLEOTIDE SEQUENCE</scope>
    <source>
        <strain evidence="2">2020GO-00142</strain>
    </source>
</reference>
<feature type="signal peptide" evidence="1">
    <location>
        <begin position="1"/>
        <end position="25"/>
    </location>
</feature>
<dbReference type="RefSeq" id="WP_154624558.1">
    <property type="nucleotide sequence ID" value="NZ_CP095443.1"/>
</dbReference>
<evidence type="ECO:0000313" key="3">
    <source>
        <dbReference type="EMBL" id="MER5075476.1"/>
    </source>
</evidence>
<feature type="chain" id="PRO_5043281324" evidence="1">
    <location>
        <begin position="26"/>
        <end position="93"/>
    </location>
</feature>
<gene>
    <name evidence="2" type="ORF">JRA39_003591</name>
    <name evidence="3" type="ORF">KDV35_01055</name>
</gene>
<protein>
    <submittedName>
        <fullName evidence="2">Uncharacterized protein</fullName>
    </submittedName>
</protein>
<proteinExistence type="predicted"/>
<reference evidence="3 4" key="1">
    <citation type="submission" date="2021-04" db="EMBL/GenBank/DDBJ databases">
        <title>Determining the burden of carbapenem-resistant Enterobacterales from a tertiary public heath setting in Bangladesh: a clinical, epidemiological, and molecular study.</title>
        <authorList>
            <person name="Farzana R."/>
            <person name="Walsh T.R."/>
        </authorList>
    </citation>
    <scope>NUCLEOTIDE SEQUENCE [LARGE SCALE GENOMIC DNA]</scope>
    <source>
        <strain evidence="4">dmpro_s316</strain>
        <strain evidence="3">Dmpro_s316</strain>
    </source>
</reference>
<keyword evidence="1" id="KW-0732">Signal</keyword>
<accession>A0AAI9I332</accession>
<name>A0AAI9I332_PROST</name>
<dbReference type="EMBL" id="AAZDVE040000037">
    <property type="protein sequence ID" value="EMP9434483.1"/>
    <property type="molecule type" value="Genomic_DNA"/>
</dbReference>
<sequence length="93" mass="11013">MKRGFFSKLFIAIALLTSASIVAQATDTVNLHDYEKVKIVYSLKQDKMQDSGDIESLRERVEVNRAELEEMNTDRRLSDRQFRIHHKKNRFFH</sequence>
<dbReference type="EMBL" id="JAGSRH010000001">
    <property type="protein sequence ID" value="MER5075476.1"/>
    <property type="molecule type" value="Genomic_DNA"/>
</dbReference>
<organism evidence="2">
    <name type="scientific">Providencia stuartii</name>
    <dbReference type="NCBI Taxonomy" id="588"/>
    <lineage>
        <taxon>Bacteria</taxon>
        <taxon>Pseudomonadati</taxon>
        <taxon>Pseudomonadota</taxon>
        <taxon>Gammaproteobacteria</taxon>
        <taxon>Enterobacterales</taxon>
        <taxon>Morganellaceae</taxon>
        <taxon>Providencia</taxon>
    </lineage>
</organism>